<dbReference type="SMART" id="SM00460">
    <property type="entry name" value="TGc"/>
    <property type="match status" value="1"/>
</dbReference>
<keyword evidence="5" id="KW-1185">Reference proteome</keyword>
<dbReference type="STRING" id="135826.KP77_12710"/>
<dbReference type="PANTHER" id="PTHR42736">
    <property type="entry name" value="PROTEIN-GLUTAMINE GAMMA-GLUTAMYLTRANSFERASE"/>
    <property type="match status" value="1"/>
</dbReference>
<dbReference type="PANTHER" id="PTHR42736:SF1">
    <property type="entry name" value="PROTEIN-GLUTAMINE GAMMA-GLUTAMYLTRANSFERASE"/>
    <property type="match status" value="1"/>
</dbReference>
<dbReference type="InterPro" id="IPR038765">
    <property type="entry name" value="Papain-like_cys_pep_sf"/>
</dbReference>
<dbReference type="EMBL" id="JXRQ01000015">
    <property type="protein sequence ID" value="KIL51759.1"/>
    <property type="molecule type" value="Genomic_DNA"/>
</dbReference>
<organism evidence="4 5">
    <name type="scientific">Jeotgalibacillus alimentarius</name>
    <dbReference type="NCBI Taxonomy" id="135826"/>
    <lineage>
        <taxon>Bacteria</taxon>
        <taxon>Bacillati</taxon>
        <taxon>Bacillota</taxon>
        <taxon>Bacilli</taxon>
        <taxon>Bacillales</taxon>
        <taxon>Caryophanaceae</taxon>
        <taxon>Jeotgalibacillus</taxon>
    </lineage>
</organism>
<dbReference type="AlphaFoldDB" id="A0A0C2SCR5"/>
<comment type="caution">
    <text evidence="4">The sequence shown here is derived from an EMBL/GenBank/DDBJ whole genome shotgun (WGS) entry which is preliminary data.</text>
</comment>
<dbReference type="PATRIC" id="fig|135826.4.peg.1266"/>
<dbReference type="Pfam" id="PF01841">
    <property type="entry name" value="Transglut_core"/>
    <property type="match status" value="1"/>
</dbReference>
<feature type="transmembrane region" description="Helical" evidence="2">
    <location>
        <begin position="143"/>
        <end position="161"/>
    </location>
</feature>
<feature type="compositionally biased region" description="Pro residues" evidence="1">
    <location>
        <begin position="572"/>
        <end position="584"/>
    </location>
</feature>
<sequence length="738" mass="84684">MKTEYSWGDISTLILYVLSFFLLWEWLRPVEQITETANVHFFIIFAGLSLLLYYFEINWIISGAIKTLFILIVLQYLYFDVPFIGEGEWFGEFTSLIGESVVLTVQQNWGGVSDLFRSLLFFVLLWLTAYLMHYWLAVRKQMFLFYLFTVIYITILDTFSPYDGSMAIVRVILFGFLLLGLLGLQRMADNERIALSMGQVQRWLIPLALLIAFSSAAAYAAPKSEPIWPDPVPFITSFNEGAGQGPGGVNRLGYGVDDSELGGSFIGDDTEVFEATVQGDQYWRIETKDTYTGKGWEQSREADSLTPFILNEPTPLTLSEINEESETQTVSIDVSLGYNHVVYPYAPDQLIQGDAEEFRYNPVSDKITSYRNDELVELDEYEWEFREPRYSLQALRNTTGLGDSGTDMSQYLQLPENLPERIRDLTLEITEPEDNWYDKAKAVEDYFSRNDFVYEQEDVPVPEDDEDYVDQFLFETQRGYCDNYSTSMVVMLRSIDIPARWVKGYTGGEIIDNLGDGRSVYEVTNNNAHSWVEVFFPEIGWVPFEPTVSFSNNVSLSYDLDIESGETETPETPEPAETPDPAAPTPLEEETGLTGQVGDDGSNGTGGWTAFKTFVSENRFTLILITLVVAGAGYLLYRTRNRWMPYVLIRYYRSRKGSDVYPKAYSSLLRQLGRYGLRRKETQTLRSYAKEVDNFFGTHEMSRLTDQYERILYRSEAADDKWSNMRELWEDLIKKTTG</sequence>
<feature type="transmembrane region" description="Helical" evidence="2">
    <location>
        <begin position="7"/>
        <end position="27"/>
    </location>
</feature>
<protein>
    <recommendedName>
        <fullName evidence="3">Transglutaminase-like domain-containing protein</fullName>
    </recommendedName>
</protein>
<feature type="transmembrane region" description="Helical" evidence="2">
    <location>
        <begin position="620"/>
        <end position="637"/>
    </location>
</feature>
<dbReference type="Pfam" id="PF13559">
    <property type="entry name" value="DUF4129"/>
    <property type="match status" value="1"/>
</dbReference>
<dbReference type="OrthoDB" id="9804872at2"/>
<keyword evidence="2" id="KW-0472">Membrane</keyword>
<dbReference type="InterPro" id="IPR002931">
    <property type="entry name" value="Transglutaminase-like"/>
</dbReference>
<keyword evidence="2" id="KW-1133">Transmembrane helix</keyword>
<accession>A0A0C2SCR5</accession>
<feature type="region of interest" description="Disordered" evidence="1">
    <location>
        <begin position="564"/>
        <end position="602"/>
    </location>
</feature>
<feature type="transmembrane region" description="Helical" evidence="2">
    <location>
        <begin position="167"/>
        <end position="184"/>
    </location>
</feature>
<evidence type="ECO:0000313" key="4">
    <source>
        <dbReference type="EMBL" id="KIL51759.1"/>
    </source>
</evidence>
<feature type="transmembrane region" description="Helical" evidence="2">
    <location>
        <begin position="67"/>
        <end position="85"/>
    </location>
</feature>
<reference evidence="4 5" key="1">
    <citation type="submission" date="2015-01" db="EMBL/GenBank/DDBJ databases">
        <title>Genome sequence of Jeotgalibacillus alimentarius.</title>
        <authorList>
            <person name="Goh K.M."/>
            <person name="Chan K.-G."/>
            <person name="Yaakop A.S."/>
            <person name="Ee R."/>
            <person name="Gan H.M."/>
            <person name="Chan C.S."/>
        </authorList>
    </citation>
    <scope>NUCLEOTIDE SEQUENCE [LARGE SCALE GENOMIC DNA]</scope>
    <source>
        <strain evidence="4 5">YKJ-13</strain>
    </source>
</reference>
<dbReference type="InterPro" id="IPR021878">
    <property type="entry name" value="TgpA_N"/>
</dbReference>
<evidence type="ECO:0000313" key="5">
    <source>
        <dbReference type="Proteomes" id="UP000031950"/>
    </source>
</evidence>
<gene>
    <name evidence="4" type="ORF">KP77_12710</name>
</gene>
<dbReference type="Proteomes" id="UP000031950">
    <property type="component" value="Unassembled WGS sequence"/>
</dbReference>
<evidence type="ECO:0000256" key="2">
    <source>
        <dbReference type="SAM" id="Phobius"/>
    </source>
</evidence>
<feature type="transmembrane region" description="Helical" evidence="2">
    <location>
        <begin position="115"/>
        <end position="136"/>
    </location>
</feature>
<feature type="transmembrane region" description="Helical" evidence="2">
    <location>
        <begin position="204"/>
        <end position="221"/>
    </location>
</feature>
<dbReference type="InterPro" id="IPR025403">
    <property type="entry name" value="TgpA-like_C"/>
</dbReference>
<dbReference type="Pfam" id="PF11992">
    <property type="entry name" value="TgpA_N"/>
    <property type="match status" value="1"/>
</dbReference>
<proteinExistence type="predicted"/>
<feature type="transmembrane region" description="Helical" evidence="2">
    <location>
        <begin position="39"/>
        <end position="55"/>
    </location>
</feature>
<dbReference type="InterPro" id="IPR052901">
    <property type="entry name" value="Bact_TGase-like"/>
</dbReference>
<dbReference type="RefSeq" id="WP_041121830.1">
    <property type="nucleotide sequence ID" value="NZ_JXRQ01000015.1"/>
</dbReference>
<dbReference type="SUPFAM" id="SSF54001">
    <property type="entry name" value="Cysteine proteinases"/>
    <property type="match status" value="1"/>
</dbReference>
<dbReference type="Gene3D" id="3.10.620.30">
    <property type="match status" value="1"/>
</dbReference>
<evidence type="ECO:0000259" key="3">
    <source>
        <dbReference type="SMART" id="SM00460"/>
    </source>
</evidence>
<evidence type="ECO:0000256" key="1">
    <source>
        <dbReference type="SAM" id="MobiDB-lite"/>
    </source>
</evidence>
<keyword evidence="2" id="KW-0812">Transmembrane</keyword>
<feature type="domain" description="Transglutaminase-like" evidence="3">
    <location>
        <begin position="473"/>
        <end position="548"/>
    </location>
</feature>
<name>A0A0C2SCR5_9BACL</name>